<gene>
    <name evidence="1" type="ORF">HCN08_33600</name>
</gene>
<dbReference type="RefSeq" id="WP_167987126.1">
    <property type="nucleotide sequence ID" value="NZ_JAATEJ010000045.1"/>
</dbReference>
<organism evidence="1 2">
    <name type="scientific">Actinacidiphila epipremni</name>
    <dbReference type="NCBI Taxonomy" id="2053013"/>
    <lineage>
        <taxon>Bacteria</taxon>
        <taxon>Bacillati</taxon>
        <taxon>Actinomycetota</taxon>
        <taxon>Actinomycetes</taxon>
        <taxon>Kitasatosporales</taxon>
        <taxon>Streptomycetaceae</taxon>
        <taxon>Actinacidiphila</taxon>
    </lineage>
</organism>
<dbReference type="EMBL" id="JAATEJ010000045">
    <property type="protein sequence ID" value="NJP48301.1"/>
    <property type="molecule type" value="Genomic_DNA"/>
</dbReference>
<keyword evidence="2" id="KW-1185">Reference proteome</keyword>
<comment type="caution">
    <text evidence="1">The sequence shown here is derived from an EMBL/GenBank/DDBJ whole genome shotgun (WGS) entry which is preliminary data.</text>
</comment>
<protein>
    <submittedName>
        <fullName evidence="1">Uncharacterized protein</fullName>
    </submittedName>
</protein>
<evidence type="ECO:0000313" key="2">
    <source>
        <dbReference type="Proteomes" id="UP000734511"/>
    </source>
</evidence>
<evidence type="ECO:0000313" key="1">
    <source>
        <dbReference type="EMBL" id="NJP48301.1"/>
    </source>
</evidence>
<proteinExistence type="predicted"/>
<reference evidence="1 2" key="1">
    <citation type="submission" date="2020-03" db="EMBL/GenBank/DDBJ databases">
        <title>WGS of actinomycetes isolated from Thailand.</title>
        <authorList>
            <person name="Thawai C."/>
        </authorList>
    </citation>
    <scope>NUCLEOTIDE SEQUENCE [LARGE SCALE GENOMIC DNA]</scope>
    <source>
        <strain evidence="1 2">PRB2-1</strain>
    </source>
</reference>
<dbReference type="Proteomes" id="UP000734511">
    <property type="component" value="Unassembled WGS sequence"/>
</dbReference>
<sequence length="45" mass="4844">MVASTLPVASFSSYVLRWRTWWALSLQVSSIFPAVGSKVSSSPGV</sequence>
<accession>A0ABX1A3F2</accession>
<name>A0ABX1A3F2_9ACTN</name>